<sequence>MSYNGYNGGGASASYYDNNNDFSDELRGAAQHAERGHSAPDSSSLFGEAVSFIQGRASEYMSGGGGGGSSGPAVDENQMVQAHQAVYGQGSQGGGQQHSSETLGAGAAMQALKMFGSGSSGSSGSMNEFIGMAMSQAGNLWDQHSASGSVAGSKQSAINSAAEMAMKMYMKSGGSGLGGTGGPAGLMSLASKFL</sequence>
<feature type="domain" description="DUF7721" evidence="1">
    <location>
        <begin position="26"/>
        <end position="119"/>
    </location>
</feature>
<evidence type="ECO:0000313" key="3">
    <source>
        <dbReference type="Proteomes" id="UP000184188"/>
    </source>
</evidence>
<dbReference type="VEuPathDB" id="FungiDB:ASPZODRAFT_97766"/>
<dbReference type="Proteomes" id="UP000184188">
    <property type="component" value="Unassembled WGS sequence"/>
</dbReference>
<name>A0A1L9SGH1_9EURO</name>
<dbReference type="AlphaFoldDB" id="A0A1L9SGH1"/>
<evidence type="ECO:0000259" key="1">
    <source>
        <dbReference type="Pfam" id="PF24845"/>
    </source>
</evidence>
<gene>
    <name evidence="2" type="ORF">ASPZODRAFT_97766</name>
</gene>
<proteinExistence type="predicted"/>
<dbReference type="EMBL" id="KV878343">
    <property type="protein sequence ID" value="OJJ46144.1"/>
    <property type="molecule type" value="Genomic_DNA"/>
</dbReference>
<reference evidence="3" key="1">
    <citation type="journal article" date="2017" name="Genome Biol.">
        <title>Comparative genomics reveals high biological diversity and specific adaptations in the industrially and medically important fungal genus Aspergillus.</title>
        <authorList>
            <person name="de Vries R.P."/>
            <person name="Riley R."/>
            <person name="Wiebenga A."/>
            <person name="Aguilar-Osorio G."/>
            <person name="Amillis S."/>
            <person name="Uchima C.A."/>
            <person name="Anderluh G."/>
            <person name="Asadollahi M."/>
            <person name="Askin M."/>
            <person name="Barry K."/>
            <person name="Battaglia E."/>
            <person name="Bayram O."/>
            <person name="Benocci T."/>
            <person name="Braus-Stromeyer S.A."/>
            <person name="Caldana C."/>
            <person name="Canovas D."/>
            <person name="Cerqueira G.C."/>
            <person name="Chen F."/>
            <person name="Chen W."/>
            <person name="Choi C."/>
            <person name="Clum A."/>
            <person name="Dos Santos R.A."/>
            <person name="Damasio A.R."/>
            <person name="Diallinas G."/>
            <person name="Emri T."/>
            <person name="Fekete E."/>
            <person name="Flipphi M."/>
            <person name="Freyberg S."/>
            <person name="Gallo A."/>
            <person name="Gournas C."/>
            <person name="Habgood R."/>
            <person name="Hainaut M."/>
            <person name="Harispe M.L."/>
            <person name="Henrissat B."/>
            <person name="Hilden K.S."/>
            <person name="Hope R."/>
            <person name="Hossain A."/>
            <person name="Karabika E."/>
            <person name="Karaffa L."/>
            <person name="Karanyi Z."/>
            <person name="Krasevec N."/>
            <person name="Kuo A."/>
            <person name="Kusch H."/>
            <person name="LaButti K."/>
            <person name="Lagendijk E.L."/>
            <person name="Lapidus A."/>
            <person name="Levasseur A."/>
            <person name="Lindquist E."/>
            <person name="Lipzen A."/>
            <person name="Logrieco A.F."/>
            <person name="MacCabe A."/>
            <person name="Maekelae M.R."/>
            <person name="Malavazi I."/>
            <person name="Melin P."/>
            <person name="Meyer V."/>
            <person name="Mielnichuk N."/>
            <person name="Miskei M."/>
            <person name="Molnar A.P."/>
            <person name="Mule G."/>
            <person name="Ngan C.Y."/>
            <person name="Orejas M."/>
            <person name="Orosz E."/>
            <person name="Ouedraogo J.P."/>
            <person name="Overkamp K.M."/>
            <person name="Park H.-S."/>
            <person name="Perrone G."/>
            <person name="Piumi F."/>
            <person name="Punt P.J."/>
            <person name="Ram A.F."/>
            <person name="Ramon A."/>
            <person name="Rauscher S."/>
            <person name="Record E."/>
            <person name="Riano-Pachon D.M."/>
            <person name="Robert V."/>
            <person name="Roehrig J."/>
            <person name="Ruller R."/>
            <person name="Salamov A."/>
            <person name="Salih N.S."/>
            <person name="Samson R.A."/>
            <person name="Sandor E."/>
            <person name="Sanguinetti M."/>
            <person name="Schuetze T."/>
            <person name="Sepcic K."/>
            <person name="Shelest E."/>
            <person name="Sherlock G."/>
            <person name="Sophianopoulou V."/>
            <person name="Squina F.M."/>
            <person name="Sun H."/>
            <person name="Susca A."/>
            <person name="Todd R.B."/>
            <person name="Tsang A."/>
            <person name="Unkles S.E."/>
            <person name="van de Wiele N."/>
            <person name="van Rossen-Uffink D."/>
            <person name="Oliveira J.V."/>
            <person name="Vesth T.C."/>
            <person name="Visser J."/>
            <person name="Yu J.-H."/>
            <person name="Zhou M."/>
            <person name="Andersen M.R."/>
            <person name="Archer D.B."/>
            <person name="Baker S.E."/>
            <person name="Benoit I."/>
            <person name="Brakhage A.A."/>
            <person name="Braus G.H."/>
            <person name="Fischer R."/>
            <person name="Frisvad J.C."/>
            <person name="Goldman G.H."/>
            <person name="Houbraken J."/>
            <person name="Oakley B."/>
            <person name="Pocsi I."/>
            <person name="Scazzocchio C."/>
            <person name="Seiboth B."/>
            <person name="vanKuyk P.A."/>
            <person name="Wortman J."/>
            <person name="Dyer P.S."/>
            <person name="Grigoriev I.V."/>
        </authorList>
    </citation>
    <scope>NUCLEOTIDE SEQUENCE [LARGE SCALE GENOMIC DNA]</scope>
    <source>
        <strain evidence="3">CBS 506.65</strain>
    </source>
</reference>
<dbReference type="RefSeq" id="XP_022580654.1">
    <property type="nucleotide sequence ID" value="XM_022730557.1"/>
</dbReference>
<keyword evidence="3" id="KW-1185">Reference proteome</keyword>
<dbReference type="PANTHER" id="PTHR39477:SF1">
    <property type="entry name" value="BETA-FLANKING PROTEIN"/>
    <property type="match status" value="1"/>
</dbReference>
<protein>
    <recommendedName>
        <fullName evidence="1">DUF7721 domain-containing protein</fullName>
    </recommendedName>
</protein>
<dbReference type="GeneID" id="34617021"/>
<evidence type="ECO:0000313" key="2">
    <source>
        <dbReference type="EMBL" id="OJJ46144.1"/>
    </source>
</evidence>
<dbReference type="Pfam" id="PF24845">
    <property type="entry name" value="DUF7721"/>
    <property type="match status" value="1"/>
</dbReference>
<organism evidence="2 3">
    <name type="scientific">Penicilliopsis zonata CBS 506.65</name>
    <dbReference type="NCBI Taxonomy" id="1073090"/>
    <lineage>
        <taxon>Eukaryota</taxon>
        <taxon>Fungi</taxon>
        <taxon>Dikarya</taxon>
        <taxon>Ascomycota</taxon>
        <taxon>Pezizomycotina</taxon>
        <taxon>Eurotiomycetes</taxon>
        <taxon>Eurotiomycetidae</taxon>
        <taxon>Eurotiales</taxon>
        <taxon>Aspergillaceae</taxon>
        <taxon>Penicilliopsis</taxon>
    </lineage>
</organism>
<dbReference type="OrthoDB" id="2290255at2759"/>
<dbReference type="PANTHER" id="PTHR39477">
    <property type="entry name" value="CHROMOSOME 8, WHOLE GENOME SHOTGUN SEQUENCE"/>
    <property type="match status" value="1"/>
</dbReference>
<dbReference type="STRING" id="1073090.A0A1L9SGH1"/>
<accession>A0A1L9SGH1</accession>
<dbReference type="InterPro" id="IPR056138">
    <property type="entry name" value="DUF7721"/>
</dbReference>